<dbReference type="Proteomes" id="UP001369736">
    <property type="component" value="Unassembled WGS sequence"/>
</dbReference>
<feature type="domain" description="CBS" evidence="2">
    <location>
        <begin position="24"/>
        <end position="80"/>
    </location>
</feature>
<organism evidence="3 4">
    <name type="scientific">Actinomycetospora flava</name>
    <dbReference type="NCBI Taxonomy" id="3129232"/>
    <lineage>
        <taxon>Bacteria</taxon>
        <taxon>Bacillati</taxon>
        <taxon>Actinomycetota</taxon>
        <taxon>Actinomycetes</taxon>
        <taxon>Pseudonocardiales</taxon>
        <taxon>Pseudonocardiaceae</taxon>
        <taxon>Actinomycetospora</taxon>
    </lineage>
</organism>
<accession>A0ABU8MGR0</accession>
<proteinExistence type="predicted"/>
<evidence type="ECO:0000256" key="1">
    <source>
        <dbReference type="PROSITE-ProRule" id="PRU00703"/>
    </source>
</evidence>
<dbReference type="Gene3D" id="3.10.580.10">
    <property type="entry name" value="CBS-domain"/>
    <property type="match status" value="1"/>
</dbReference>
<dbReference type="SMART" id="SM00116">
    <property type="entry name" value="CBS"/>
    <property type="match status" value="1"/>
</dbReference>
<dbReference type="Pfam" id="PF00571">
    <property type="entry name" value="CBS"/>
    <property type="match status" value="1"/>
</dbReference>
<dbReference type="RefSeq" id="WP_337706970.1">
    <property type="nucleotide sequence ID" value="NZ_JBBEGM010000019.1"/>
</dbReference>
<dbReference type="EMBL" id="JBBEGM010000019">
    <property type="protein sequence ID" value="MEJ2865598.1"/>
    <property type="molecule type" value="Genomic_DNA"/>
</dbReference>
<dbReference type="SUPFAM" id="SSF54631">
    <property type="entry name" value="CBS-domain pair"/>
    <property type="match status" value="1"/>
</dbReference>
<evidence type="ECO:0000259" key="2">
    <source>
        <dbReference type="PROSITE" id="PS51371"/>
    </source>
</evidence>
<keyword evidence="4" id="KW-1185">Reference proteome</keyword>
<gene>
    <name evidence="3" type="ORF">WCD58_30875</name>
</gene>
<dbReference type="InterPro" id="IPR046342">
    <property type="entry name" value="CBS_dom_sf"/>
</dbReference>
<evidence type="ECO:0000313" key="4">
    <source>
        <dbReference type="Proteomes" id="UP001369736"/>
    </source>
</evidence>
<keyword evidence="1" id="KW-0129">CBS domain</keyword>
<evidence type="ECO:0000313" key="3">
    <source>
        <dbReference type="EMBL" id="MEJ2865598.1"/>
    </source>
</evidence>
<protein>
    <submittedName>
        <fullName evidence="3">CBS domain-containing protein</fullName>
    </submittedName>
</protein>
<dbReference type="InterPro" id="IPR000644">
    <property type="entry name" value="CBS_dom"/>
</dbReference>
<dbReference type="PROSITE" id="PS51371">
    <property type="entry name" value="CBS"/>
    <property type="match status" value="1"/>
</dbReference>
<reference evidence="3 4" key="1">
    <citation type="submission" date="2024-03" db="EMBL/GenBank/DDBJ databases">
        <title>Actinomycetospora sp. OC33-EN07, a novel actinomycete isolated from wild orchid (Aerides multiflora).</title>
        <authorList>
            <person name="Suriyachadkun C."/>
        </authorList>
    </citation>
    <scope>NUCLEOTIDE SEQUENCE [LARGE SCALE GENOMIC DNA]</scope>
    <source>
        <strain evidence="3 4">OC33-EN07</strain>
    </source>
</reference>
<comment type="caution">
    <text evidence="3">The sequence shown here is derived from an EMBL/GenBank/DDBJ whole genome shotgun (WGS) entry which is preliminary data.</text>
</comment>
<sequence>MTTPSVVICRGDPWPAGSRVAEAMLRRPKVCAPGTTVAQAREMLGDDHVHALLVVAAGVLLAVVERADLEDAPDTSPAVEHGLLLGRVVGPDADLHATWGAMSGRRLAVVDPQGRLLGLLCLKRSRRGFCSADDVAARERERRLAG</sequence>
<name>A0ABU8MGR0_9PSEU</name>